<gene>
    <name evidence="1" type="ORF">GGQ55_002894</name>
</gene>
<keyword evidence="2" id="KW-1185">Reference proteome</keyword>
<sequence length="78" mass="8446">MSDFVNIRVDGEEYVLRPEDGGLQVGRRVGGDVTWLDDIDTSVFPAEARAAIDRGDAEDQSLLTALRGVIQAEVERGG</sequence>
<protein>
    <submittedName>
        <fullName evidence="1">Uncharacterized protein</fullName>
    </submittedName>
</protein>
<comment type="caution">
    <text evidence="1">The sequence shown here is derived from an EMBL/GenBank/DDBJ whole genome shotgun (WGS) entry which is preliminary data.</text>
</comment>
<name>A0A853CH81_9ACTN</name>
<dbReference type="AlphaFoldDB" id="A0A853CH81"/>
<organism evidence="1 2">
    <name type="scientific">Petropleomorpha daqingensis</name>
    <dbReference type="NCBI Taxonomy" id="2026353"/>
    <lineage>
        <taxon>Bacteria</taxon>
        <taxon>Bacillati</taxon>
        <taxon>Actinomycetota</taxon>
        <taxon>Actinomycetes</taxon>
        <taxon>Geodermatophilales</taxon>
        <taxon>Geodermatophilaceae</taxon>
        <taxon>Petropleomorpha</taxon>
    </lineage>
</organism>
<proteinExistence type="predicted"/>
<accession>A0A853CH81</accession>
<dbReference type="RefSeq" id="WP_179717854.1">
    <property type="nucleotide sequence ID" value="NZ_JACBZT010000001.1"/>
</dbReference>
<dbReference type="EMBL" id="JACBZT010000001">
    <property type="protein sequence ID" value="NYJ06616.1"/>
    <property type="molecule type" value="Genomic_DNA"/>
</dbReference>
<reference evidence="1 2" key="1">
    <citation type="submission" date="2020-07" db="EMBL/GenBank/DDBJ databases">
        <title>Sequencing the genomes of 1000 actinobacteria strains.</title>
        <authorList>
            <person name="Klenk H.-P."/>
        </authorList>
    </citation>
    <scope>NUCLEOTIDE SEQUENCE [LARGE SCALE GENOMIC DNA]</scope>
    <source>
        <strain evidence="1 2">DSM 104001</strain>
    </source>
</reference>
<evidence type="ECO:0000313" key="1">
    <source>
        <dbReference type="EMBL" id="NYJ06616.1"/>
    </source>
</evidence>
<dbReference type="Proteomes" id="UP000541969">
    <property type="component" value="Unassembled WGS sequence"/>
</dbReference>
<evidence type="ECO:0000313" key="2">
    <source>
        <dbReference type="Proteomes" id="UP000541969"/>
    </source>
</evidence>